<dbReference type="STRING" id="1325734.A0A428QW15"/>
<keyword evidence="2" id="KW-1185">Reference proteome</keyword>
<evidence type="ECO:0000313" key="2">
    <source>
        <dbReference type="Proteomes" id="UP000288168"/>
    </source>
</evidence>
<dbReference type="EMBL" id="NKCI01000013">
    <property type="protein sequence ID" value="RSL69428.1"/>
    <property type="molecule type" value="Genomic_DNA"/>
</dbReference>
<proteinExistence type="predicted"/>
<accession>A0A428QW15</accession>
<organism evidence="1 2">
    <name type="scientific">Fusarium duplospermum</name>
    <dbReference type="NCBI Taxonomy" id="1325734"/>
    <lineage>
        <taxon>Eukaryota</taxon>
        <taxon>Fungi</taxon>
        <taxon>Dikarya</taxon>
        <taxon>Ascomycota</taxon>
        <taxon>Pezizomycotina</taxon>
        <taxon>Sordariomycetes</taxon>
        <taxon>Hypocreomycetidae</taxon>
        <taxon>Hypocreales</taxon>
        <taxon>Nectriaceae</taxon>
        <taxon>Fusarium</taxon>
        <taxon>Fusarium solani species complex</taxon>
    </lineage>
</organism>
<protein>
    <submittedName>
        <fullName evidence="1">Uncharacterized protein</fullName>
    </submittedName>
</protein>
<dbReference type="OrthoDB" id="5101705at2759"/>
<evidence type="ECO:0000313" key="1">
    <source>
        <dbReference type="EMBL" id="RSL69428.1"/>
    </source>
</evidence>
<comment type="caution">
    <text evidence="1">The sequence shown here is derived from an EMBL/GenBank/DDBJ whole genome shotgun (WGS) entry which is preliminary data.</text>
</comment>
<dbReference type="AlphaFoldDB" id="A0A428QW15"/>
<sequence>MFFPECHAPLKSDEDVEEELQTFVHNFFCNAVLPSSTAEDPRQFMLTAAADCLTRELTDNEVKESSMSDAKMESTFDNSDHQDRAERWFRNHPDAWRRPKTAELPLPDRNDFARWWKASLTEFQMAIKPSIEQSLVCFVTRMHVLKTTIGLWETIREHEDFSERPSI</sequence>
<name>A0A428QW15_9HYPO</name>
<gene>
    <name evidence="1" type="ORF">CEP54_002342</name>
</gene>
<dbReference type="Proteomes" id="UP000288168">
    <property type="component" value="Unassembled WGS sequence"/>
</dbReference>
<reference evidence="1 2" key="1">
    <citation type="submission" date="2017-06" db="EMBL/GenBank/DDBJ databases">
        <title>Comparative genomic analysis of Ambrosia Fusariam Clade fungi.</title>
        <authorList>
            <person name="Stajich J.E."/>
            <person name="Carrillo J."/>
            <person name="Kijimoto T."/>
            <person name="Eskalen A."/>
            <person name="O'Donnell K."/>
            <person name="Kasson M."/>
        </authorList>
    </citation>
    <scope>NUCLEOTIDE SEQUENCE [LARGE SCALE GENOMIC DNA]</scope>
    <source>
        <strain evidence="1 2">NRRL62584</strain>
    </source>
</reference>